<dbReference type="VEuPathDB" id="FungiDB:PABG_07290"/>
<proteinExistence type="inferred from homology"/>
<comment type="similarity">
    <text evidence="1 4">Belongs to the short-chain dehydrogenases/reductases (SDR) family.</text>
</comment>
<accession>A0A1D2J4R3</accession>
<reference evidence="5 6" key="1">
    <citation type="submission" date="2016-06" db="EMBL/GenBank/DDBJ databases">
        <authorList>
            <person name="Kjaerup R.B."/>
            <person name="Dalgaard T.S."/>
            <person name="Juul-Madsen H.R."/>
        </authorList>
    </citation>
    <scope>NUCLEOTIDE SEQUENCE [LARGE SCALE GENOMIC DNA]</scope>
    <source>
        <strain evidence="5 6">Pb300</strain>
    </source>
</reference>
<dbReference type="GO" id="GO:0016616">
    <property type="term" value="F:oxidoreductase activity, acting on the CH-OH group of donors, NAD or NADP as acceptor"/>
    <property type="evidence" value="ECO:0007669"/>
    <property type="project" value="TreeGrafter"/>
</dbReference>
<comment type="caution">
    <text evidence="5">The sequence shown here is derived from an EMBL/GenBank/DDBJ whole genome shotgun (WGS) entry which is preliminary data.</text>
</comment>
<dbReference type="VEuPathDB" id="FungiDB:PADG_08359"/>
<dbReference type="PANTHER" id="PTHR24322:SF736">
    <property type="entry name" value="RETINOL DEHYDROGENASE 10"/>
    <property type="match status" value="1"/>
</dbReference>
<dbReference type="SUPFAM" id="SSF51735">
    <property type="entry name" value="NAD(P)-binding Rossmann-fold domains"/>
    <property type="match status" value="1"/>
</dbReference>
<evidence type="ECO:0000313" key="5">
    <source>
        <dbReference type="EMBL" id="ODH13270.1"/>
    </source>
</evidence>
<evidence type="ECO:0000256" key="2">
    <source>
        <dbReference type="ARBA" id="ARBA00022857"/>
    </source>
</evidence>
<dbReference type="InterPro" id="IPR020904">
    <property type="entry name" value="Sc_DH/Rdtase_CS"/>
</dbReference>
<evidence type="ECO:0000313" key="6">
    <source>
        <dbReference type="Proteomes" id="UP000242814"/>
    </source>
</evidence>
<organism evidence="5 6">
    <name type="scientific">Paracoccidioides brasiliensis</name>
    <dbReference type="NCBI Taxonomy" id="121759"/>
    <lineage>
        <taxon>Eukaryota</taxon>
        <taxon>Fungi</taxon>
        <taxon>Dikarya</taxon>
        <taxon>Ascomycota</taxon>
        <taxon>Pezizomycotina</taxon>
        <taxon>Eurotiomycetes</taxon>
        <taxon>Eurotiomycetidae</taxon>
        <taxon>Onygenales</taxon>
        <taxon>Ajellomycetaceae</taxon>
        <taxon>Paracoccidioides</taxon>
    </lineage>
</organism>
<keyword evidence="2" id="KW-0521">NADP</keyword>
<dbReference type="InterPro" id="IPR036291">
    <property type="entry name" value="NAD(P)-bd_dom_sf"/>
</dbReference>
<gene>
    <name evidence="5" type="ORF">ACO22_07426</name>
</gene>
<dbReference type="InterPro" id="IPR002347">
    <property type="entry name" value="SDR_fam"/>
</dbReference>
<dbReference type="PRINTS" id="PR00081">
    <property type="entry name" value="GDHRDH"/>
</dbReference>
<dbReference type="PANTHER" id="PTHR24322">
    <property type="entry name" value="PKSB"/>
    <property type="match status" value="1"/>
</dbReference>
<dbReference type="Pfam" id="PF00106">
    <property type="entry name" value="adh_short"/>
    <property type="match status" value="1"/>
</dbReference>
<sequence length="315" mass="33729">MPFTLLSLLATLVTSPTTRKTLLALLTIFFLRLLSRTLSSQIRNSWSRQRPWDNSRELVLITGGCSGIGKQIMLDLAARGVTVIIIDVKEPDFELPQTVTFHSTDVTSPSSLHSLHTHILSTHQRPPTVLINNAGIGLPNSILATPPSTIQQTFAVNTISHFWTAREFLPPMLKANHGHIVTVASMASFIGLGGMAPYSCSKASAMAFHEALGQELKLWYRADKDGDGGGVNGEGGERCRRDAGYGRGDGVGGGGEVGFGAEERTCDFTGRVWVVGFVEGVTGVDAGEGERAGVEDVERGGGEKGGLKLIDRCNR</sequence>
<dbReference type="PRINTS" id="PR00080">
    <property type="entry name" value="SDRFAMILY"/>
</dbReference>
<dbReference type="EMBL" id="LZYO01000530">
    <property type="protein sequence ID" value="ODH13270.1"/>
    <property type="molecule type" value="Genomic_DNA"/>
</dbReference>
<dbReference type="Proteomes" id="UP000242814">
    <property type="component" value="Unassembled WGS sequence"/>
</dbReference>
<protein>
    <recommendedName>
        <fullName evidence="7">NAD(P)-binding protein</fullName>
    </recommendedName>
</protein>
<evidence type="ECO:0008006" key="7">
    <source>
        <dbReference type="Google" id="ProtNLM"/>
    </source>
</evidence>
<name>A0A1D2J4R3_PARBR</name>
<evidence type="ECO:0000256" key="3">
    <source>
        <dbReference type="ARBA" id="ARBA00023002"/>
    </source>
</evidence>
<dbReference type="AlphaFoldDB" id="A0A1D2J4R3"/>
<dbReference type="PROSITE" id="PS00061">
    <property type="entry name" value="ADH_SHORT"/>
    <property type="match status" value="1"/>
</dbReference>
<evidence type="ECO:0000256" key="1">
    <source>
        <dbReference type="ARBA" id="ARBA00006484"/>
    </source>
</evidence>
<evidence type="ECO:0000256" key="4">
    <source>
        <dbReference type="RuleBase" id="RU000363"/>
    </source>
</evidence>
<dbReference type="Gene3D" id="3.40.50.720">
    <property type="entry name" value="NAD(P)-binding Rossmann-like Domain"/>
    <property type="match status" value="1"/>
</dbReference>
<keyword evidence="3" id="KW-0560">Oxidoreductase</keyword>